<dbReference type="PIRSF" id="PIRSF001587">
    <property type="entry name" value="FGAM_synthase_II"/>
    <property type="match status" value="1"/>
</dbReference>
<keyword evidence="3 8" id="KW-0479">Metal-binding</keyword>
<dbReference type="EMBL" id="CP134854">
    <property type="protein sequence ID" value="WNL30254.1"/>
    <property type="molecule type" value="Genomic_DNA"/>
</dbReference>
<dbReference type="CDD" id="cd02204">
    <property type="entry name" value="PurL_repeat2"/>
    <property type="match status" value="1"/>
</dbReference>
<dbReference type="AlphaFoldDB" id="A0AA96DLV1"/>
<dbReference type="GO" id="GO:0005524">
    <property type="term" value="F:ATP binding"/>
    <property type="evidence" value="ECO:0007669"/>
    <property type="project" value="UniProtKB-UniRule"/>
</dbReference>
<dbReference type="PANTHER" id="PTHR43555">
    <property type="entry name" value="PHOSPHORIBOSYLFORMYLGLYCINAMIDINE SYNTHASE SUBUNIT PURL"/>
    <property type="match status" value="1"/>
</dbReference>
<feature type="binding site" evidence="8">
    <location>
        <position position="115"/>
    </location>
    <ligand>
        <name>substrate</name>
    </ligand>
</feature>
<dbReference type="NCBIfam" id="TIGR01736">
    <property type="entry name" value="FGAM_synth_II"/>
    <property type="match status" value="1"/>
</dbReference>
<evidence type="ECO:0000256" key="2">
    <source>
        <dbReference type="ARBA" id="ARBA00022598"/>
    </source>
</evidence>
<dbReference type="SUPFAM" id="SSF56042">
    <property type="entry name" value="PurM C-terminal domain-like"/>
    <property type="match status" value="2"/>
</dbReference>
<comment type="catalytic activity">
    <reaction evidence="8">
        <text>N(2)-formyl-N(1)-(5-phospho-beta-D-ribosyl)glycinamide + L-glutamine + ATP + H2O = 2-formamido-N(1)-(5-O-phospho-beta-D-ribosyl)acetamidine + L-glutamate + ADP + phosphate + H(+)</text>
        <dbReference type="Rhea" id="RHEA:17129"/>
        <dbReference type="ChEBI" id="CHEBI:15377"/>
        <dbReference type="ChEBI" id="CHEBI:15378"/>
        <dbReference type="ChEBI" id="CHEBI:29985"/>
        <dbReference type="ChEBI" id="CHEBI:30616"/>
        <dbReference type="ChEBI" id="CHEBI:43474"/>
        <dbReference type="ChEBI" id="CHEBI:58359"/>
        <dbReference type="ChEBI" id="CHEBI:147286"/>
        <dbReference type="ChEBI" id="CHEBI:147287"/>
        <dbReference type="ChEBI" id="CHEBI:456216"/>
        <dbReference type="EC" id="6.3.5.3"/>
    </reaction>
</comment>
<comment type="pathway">
    <text evidence="8">Purine metabolism; IMP biosynthesis via de novo pathway; 5-amino-1-(5-phospho-D-ribosyl)imidazole from N(2)-formyl-N(1)-(5-phospho-D-ribosyl)glycinamide: step 1/2.</text>
</comment>
<dbReference type="Pfam" id="PF02769">
    <property type="entry name" value="AIRS_C"/>
    <property type="match status" value="2"/>
</dbReference>
<evidence type="ECO:0000256" key="1">
    <source>
        <dbReference type="ARBA" id="ARBA00022490"/>
    </source>
</evidence>
<feature type="binding site" evidence="8">
    <location>
        <position position="116"/>
    </location>
    <ligand>
        <name>Mg(2+)</name>
        <dbReference type="ChEBI" id="CHEBI:18420"/>
        <label>2</label>
    </ligand>
</feature>
<organism evidence="12">
    <name type="scientific">Arcobacter sp. AZ-2023</name>
    <dbReference type="NCBI Taxonomy" id="3074453"/>
    <lineage>
        <taxon>Bacteria</taxon>
        <taxon>Pseudomonadati</taxon>
        <taxon>Campylobacterota</taxon>
        <taxon>Epsilonproteobacteria</taxon>
        <taxon>Campylobacterales</taxon>
        <taxon>Arcobacteraceae</taxon>
        <taxon>Arcobacter</taxon>
    </lineage>
</organism>
<dbReference type="InterPro" id="IPR016188">
    <property type="entry name" value="PurM-like_N"/>
</dbReference>
<dbReference type="Gene3D" id="3.90.650.10">
    <property type="entry name" value="PurM-like C-terminal domain"/>
    <property type="match status" value="2"/>
</dbReference>
<feature type="binding site" evidence="8">
    <location>
        <position position="536"/>
    </location>
    <ligand>
        <name>Mg(2+)</name>
        <dbReference type="ChEBI" id="CHEBI:18420"/>
        <label>1</label>
    </ligand>
</feature>
<feature type="domain" description="Phosphoribosylformylglycinamidine synthase linker" evidence="11">
    <location>
        <begin position="12"/>
        <end position="52"/>
    </location>
</feature>
<feature type="domain" description="PurM-like N-terminal" evidence="9">
    <location>
        <begin position="445"/>
        <end position="559"/>
    </location>
</feature>
<dbReference type="FunFam" id="3.30.1330.10:FF:000004">
    <property type="entry name" value="Phosphoribosylformylglycinamidine synthase subunit PurL"/>
    <property type="match status" value="1"/>
</dbReference>
<keyword evidence="4 8" id="KW-0547">Nucleotide-binding</keyword>
<comment type="function">
    <text evidence="8">Part of the phosphoribosylformylglycinamidine synthase complex involved in the purines biosynthetic pathway. Catalyzes the ATP-dependent conversion of formylglycinamide ribonucleotide (FGAR) and glutamine to yield formylglycinamidine ribonucleotide (FGAM) and glutamate. The FGAM synthase complex is composed of three subunits. PurQ produces an ammonia molecule by converting glutamine to glutamate. PurL transfers the ammonia molecule to FGAR to form FGAM in an ATP-dependent manner. PurS interacts with PurQ and PurL and is thought to assist in the transfer of the ammonia molecule from PurQ to PurL.</text>
</comment>
<accession>A0AA96DLV1</accession>
<evidence type="ECO:0000259" key="11">
    <source>
        <dbReference type="Pfam" id="PF18072"/>
    </source>
</evidence>
<dbReference type="InterPro" id="IPR010918">
    <property type="entry name" value="PurM-like_C_dom"/>
</dbReference>
<dbReference type="SUPFAM" id="SSF55326">
    <property type="entry name" value="PurM N-terminal domain-like"/>
    <property type="match status" value="2"/>
</dbReference>
<comment type="subunit">
    <text evidence="8">Monomer. Part of the FGAM synthase complex composed of 1 PurL, 1 PurQ and 2 PurS subunits.</text>
</comment>
<evidence type="ECO:0000256" key="5">
    <source>
        <dbReference type="ARBA" id="ARBA00022755"/>
    </source>
</evidence>
<feature type="binding site" evidence="8">
    <location>
        <position position="498"/>
    </location>
    <ligand>
        <name>ATP</name>
        <dbReference type="ChEBI" id="CHEBI:30616"/>
    </ligand>
</feature>
<keyword evidence="5 8" id="KW-0658">Purine biosynthesis</keyword>
<evidence type="ECO:0000256" key="4">
    <source>
        <dbReference type="ARBA" id="ARBA00022741"/>
    </source>
</evidence>
<feature type="binding site" evidence="8">
    <location>
        <position position="538"/>
    </location>
    <ligand>
        <name>substrate</name>
    </ligand>
</feature>
<evidence type="ECO:0000256" key="3">
    <source>
        <dbReference type="ARBA" id="ARBA00022723"/>
    </source>
</evidence>
<feature type="domain" description="PurM-like N-terminal" evidence="9">
    <location>
        <begin position="73"/>
        <end position="192"/>
    </location>
</feature>
<proteinExistence type="inferred from homology"/>
<evidence type="ECO:0000256" key="6">
    <source>
        <dbReference type="ARBA" id="ARBA00022840"/>
    </source>
</evidence>
<feature type="binding site" evidence="8">
    <location>
        <position position="272"/>
    </location>
    <ligand>
        <name>Mg(2+)</name>
        <dbReference type="ChEBI" id="CHEBI:18420"/>
        <label>2</label>
    </ligand>
</feature>
<dbReference type="GO" id="GO:0000287">
    <property type="term" value="F:magnesium ion binding"/>
    <property type="evidence" value="ECO:0007669"/>
    <property type="project" value="UniProtKB-UniRule"/>
</dbReference>
<feature type="active site" evidence="8">
    <location>
        <position position="48"/>
    </location>
</feature>
<evidence type="ECO:0000256" key="7">
    <source>
        <dbReference type="ARBA" id="ARBA00022842"/>
    </source>
</evidence>
<dbReference type="GO" id="GO:0006189">
    <property type="term" value="P:'de novo' IMP biosynthetic process"/>
    <property type="evidence" value="ECO:0007669"/>
    <property type="project" value="UniProtKB-UniRule"/>
</dbReference>
<dbReference type="HAMAP" id="MF_00420">
    <property type="entry name" value="PurL_2"/>
    <property type="match status" value="1"/>
</dbReference>
<keyword evidence="7 8" id="KW-0460">Magnesium</keyword>
<dbReference type="Gene3D" id="3.30.1330.10">
    <property type="entry name" value="PurM-like, N-terminal domain"/>
    <property type="match status" value="2"/>
</dbReference>
<feature type="binding site" evidence="8">
    <location>
        <position position="92"/>
    </location>
    <ligand>
        <name>Mg(2+)</name>
        <dbReference type="ChEBI" id="CHEBI:18420"/>
        <label>1</label>
    </ligand>
</feature>
<dbReference type="NCBIfam" id="NF002290">
    <property type="entry name" value="PRK01213.1"/>
    <property type="match status" value="1"/>
</dbReference>
<comment type="similarity">
    <text evidence="8">Belongs to the FGAMS family.</text>
</comment>
<evidence type="ECO:0000259" key="9">
    <source>
        <dbReference type="Pfam" id="PF00586"/>
    </source>
</evidence>
<feature type="binding site" evidence="8">
    <location>
        <begin position="93"/>
        <end position="96"/>
    </location>
    <ligand>
        <name>substrate</name>
    </ligand>
</feature>
<feature type="active site" description="Proton acceptor" evidence="8">
    <location>
        <position position="94"/>
    </location>
</feature>
<dbReference type="InterPro" id="IPR041609">
    <property type="entry name" value="PurL_linker"/>
</dbReference>
<keyword evidence="2 8" id="KW-0436">Ligase</keyword>
<dbReference type="Pfam" id="PF00586">
    <property type="entry name" value="AIRS"/>
    <property type="match status" value="2"/>
</dbReference>
<sequence>MQKKDMNIEEIALAHSLTKDEFENIKKILGREPNYVEIGIFSAMWSEHCSYKSSKKYLSGFPTKAPWVIQGPGENAGVIDIGDGYAAVFKMESHNHPSFIEPYQGAATGVGGILRDVFTMGARPVASMNSIRFASIEGNSETAKKHRYLLKGVVAGIGGYGNCMGVPTIGGETSFEECYAGNNLVNAFTLGLAKADEIFYGRAEGIGNPVIYVGSKTGRDGLGGAVMSSASFTEDSESKRPTVQVGDPFTEKLLLEACLELFKADLIVGIQDMGAAGLTSSSFEMAGRSGSGMIMHLDKVPAREEGMTPYDFMLSESQERMLICAKKGCEQAIIDIFQKWELDVAVIGEVTSSGHMELFWHGEKVADVPVQPVSEEAPVLDRPVKEPEYLKTISNVNMDKQISNQIAFDELFSDMEVVDKSWIYSQFDSMVQTNTIKGPGSLDGSTIRIKETGKALSMSADCNTRFCYINPQLGAAAAVMESGRNVAMTGAVPKAITDCLNFGNPQNPEVMWQFKESCEGIKNACRALNTPVIGGNVSLYNETNGVSVFPTPSIAMVGVNEDAQNVLPSKLQESGNVLYLLGDTYSEFGGSLYLKKLYGKVAGVHPKVDFEKELNLWNTVIEANRAKLLKSAKDVNLGGVAISLAKMAVVGNIGVEANISLNDSKDIFSESLSRAIVEVNPKNCEEFEKLASKNRVSYVAIGRTGGDKFIINDIFKELDNLSKVYFNRFKEVIEQDQ</sequence>
<dbReference type="InterPro" id="IPR036676">
    <property type="entry name" value="PurM-like_C_sf"/>
</dbReference>
<protein>
    <recommendedName>
        <fullName evidence="8">Phosphoribosylformylglycinamidine synthase subunit PurL</fullName>
        <shortName evidence="8">FGAM synthase</shortName>
        <ecNumber evidence="8">6.3.5.3</ecNumber>
    </recommendedName>
    <alternativeName>
        <fullName evidence="8">Formylglycinamide ribonucleotide amidotransferase subunit II</fullName>
        <shortName evidence="8">FGAR amidotransferase II</shortName>
        <shortName evidence="8">FGAR-AT II</shortName>
    </alternativeName>
    <alternativeName>
        <fullName evidence="8">Glutamine amidotransferase PurL</fullName>
    </alternativeName>
    <alternativeName>
        <fullName evidence="8">Phosphoribosylformylglycinamidine synthase subunit II</fullName>
    </alternativeName>
</protein>
<comment type="subcellular location">
    <subcellularLocation>
        <location evidence="8">Cytoplasm</location>
    </subcellularLocation>
</comment>
<feature type="binding site" evidence="8">
    <location>
        <position position="51"/>
    </location>
    <ligand>
        <name>ATP</name>
        <dbReference type="ChEBI" id="CHEBI:30616"/>
    </ligand>
</feature>
<gene>
    <name evidence="8 12" type="primary">purL</name>
    <name evidence="12" type="ORF">RMQ68_02360</name>
</gene>
<name>A0AA96DLV1_9BACT</name>
<dbReference type="GO" id="GO:0005737">
    <property type="term" value="C:cytoplasm"/>
    <property type="evidence" value="ECO:0007669"/>
    <property type="project" value="UniProtKB-SubCell"/>
</dbReference>
<feature type="binding site" evidence="8">
    <location>
        <begin position="316"/>
        <end position="318"/>
    </location>
    <ligand>
        <name>substrate</name>
    </ligand>
</feature>
<feature type="domain" description="PurM-like C-terminal" evidence="10">
    <location>
        <begin position="206"/>
        <end position="360"/>
    </location>
</feature>
<dbReference type="PANTHER" id="PTHR43555:SF1">
    <property type="entry name" value="PHOSPHORIBOSYLFORMYLGLYCINAMIDINE SYNTHASE SUBUNIT PURL"/>
    <property type="match status" value="1"/>
</dbReference>
<reference evidence="12" key="1">
    <citation type="submission" date="2023-09" db="EMBL/GenBank/DDBJ databases">
        <title>Arcobacter tbilisiensis sp. nov. isolated from chicken meat in Tbilisi, Georgia.</title>
        <authorList>
            <person name="Matthias R."/>
            <person name="Zautner A.E."/>
        </authorList>
    </citation>
    <scope>NUCLEOTIDE SEQUENCE</scope>
    <source>
        <strain evidence="12">LEO 52</strain>
    </source>
</reference>
<feature type="binding site" evidence="8">
    <location>
        <position position="90"/>
    </location>
    <ligand>
        <name>ATP</name>
        <dbReference type="ChEBI" id="CHEBI:30616"/>
    </ligand>
</feature>
<keyword evidence="1 8" id="KW-0963">Cytoplasm</keyword>
<dbReference type="EC" id="6.3.5.3" evidence="8"/>
<dbReference type="InterPro" id="IPR036921">
    <property type="entry name" value="PurM-like_N_sf"/>
</dbReference>
<feature type="binding site" evidence="8">
    <location>
        <position position="244"/>
    </location>
    <ligand>
        <name>substrate</name>
    </ligand>
</feature>
<evidence type="ECO:0000313" key="12">
    <source>
        <dbReference type="EMBL" id="WNL30254.1"/>
    </source>
</evidence>
<dbReference type="GO" id="GO:0004642">
    <property type="term" value="F:phosphoribosylformylglycinamidine synthase activity"/>
    <property type="evidence" value="ECO:0007669"/>
    <property type="project" value="UniProtKB-UniRule"/>
</dbReference>
<feature type="binding site" evidence="8">
    <location>
        <position position="535"/>
    </location>
    <ligand>
        <name>ATP</name>
        <dbReference type="ChEBI" id="CHEBI:30616"/>
    </ligand>
</feature>
<comment type="caution">
    <text evidence="8">Lacks conserved residue(s) required for the propagation of feature annotation.</text>
</comment>
<dbReference type="Pfam" id="PF18072">
    <property type="entry name" value="FGAR-AT_linker"/>
    <property type="match status" value="1"/>
</dbReference>
<dbReference type="InterPro" id="IPR010074">
    <property type="entry name" value="PRibForGlyAmidine_synth_PurL"/>
</dbReference>
<feature type="domain" description="PurM-like C-terminal" evidence="10">
    <location>
        <begin position="574"/>
        <end position="708"/>
    </location>
</feature>
<evidence type="ECO:0000259" key="10">
    <source>
        <dbReference type="Pfam" id="PF02769"/>
    </source>
</evidence>
<dbReference type="CDD" id="cd02203">
    <property type="entry name" value="PurL_repeat1"/>
    <property type="match status" value="1"/>
</dbReference>
<evidence type="ECO:0000256" key="8">
    <source>
        <dbReference type="HAMAP-Rule" id="MF_00420"/>
    </source>
</evidence>
<keyword evidence="6 8" id="KW-0067">ATP-binding</keyword>